<dbReference type="AlphaFoldDB" id="A0A6V7NZC1"/>
<feature type="domain" description="J" evidence="1">
    <location>
        <begin position="12"/>
        <end position="81"/>
    </location>
</feature>
<dbReference type="Gene3D" id="1.10.287.110">
    <property type="entry name" value="DnaJ domain"/>
    <property type="match status" value="1"/>
</dbReference>
<accession>A0A6V7NZC1</accession>
<dbReference type="InterPro" id="IPR001623">
    <property type="entry name" value="DnaJ_domain"/>
</dbReference>
<dbReference type="PANTHER" id="PTHR44743">
    <property type="entry name" value="PUTATIVE, EXPRESSED-RELATED"/>
    <property type="match status" value="1"/>
</dbReference>
<evidence type="ECO:0000313" key="2">
    <source>
        <dbReference type="EMBL" id="CAD1823909.1"/>
    </source>
</evidence>
<dbReference type="PROSITE" id="PS50076">
    <property type="entry name" value="DNAJ_2"/>
    <property type="match status" value="1"/>
</dbReference>
<dbReference type="Pfam" id="PF00226">
    <property type="entry name" value="DnaJ"/>
    <property type="match status" value="1"/>
</dbReference>
<organism evidence="2">
    <name type="scientific">Ananas comosus var. bracteatus</name>
    <name type="common">red pineapple</name>
    <dbReference type="NCBI Taxonomy" id="296719"/>
    <lineage>
        <taxon>Eukaryota</taxon>
        <taxon>Viridiplantae</taxon>
        <taxon>Streptophyta</taxon>
        <taxon>Embryophyta</taxon>
        <taxon>Tracheophyta</taxon>
        <taxon>Spermatophyta</taxon>
        <taxon>Magnoliopsida</taxon>
        <taxon>Liliopsida</taxon>
        <taxon>Poales</taxon>
        <taxon>Bromeliaceae</taxon>
        <taxon>Bromelioideae</taxon>
        <taxon>Ananas</taxon>
    </lineage>
</organism>
<dbReference type="SUPFAM" id="SSF46565">
    <property type="entry name" value="Chaperone J-domain"/>
    <property type="match status" value="1"/>
</dbReference>
<proteinExistence type="predicted"/>
<reference evidence="2" key="1">
    <citation type="submission" date="2020-07" db="EMBL/GenBank/DDBJ databases">
        <authorList>
            <person name="Lin J."/>
        </authorList>
    </citation>
    <scope>NUCLEOTIDE SEQUENCE</scope>
</reference>
<name>A0A6V7NZC1_ANACO</name>
<dbReference type="EMBL" id="LR862143">
    <property type="protein sequence ID" value="CAD1823909.1"/>
    <property type="molecule type" value="Genomic_DNA"/>
</dbReference>
<dbReference type="InterPro" id="IPR036869">
    <property type="entry name" value="J_dom_sf"/>
</dbReference>
<dbReference type="SMART" id="SM00271">
    <property type="entry name" value="DnaJ"/>
    <property type="match status" value="1"/>
</dbReference>
<dbReference type="InterPro" id="IPR018253">
    <property type="entry name" value="DnaJ_domain_CS"/>
</dbReference>
<gene>
    <name evidence="2" type="ORF">CB5_LOCUS7120</name>
</gene>
<dbReference type="CDD" id="cd06257">
    <property type="entry name" value="DnaJ"/>
    <property type="match status" value="1"/>
</dbReference>
<protein>
    <recommendedName>
        <fullName evidence="1">J domain-containing protein</fullName>
    </recommendedName>
</protein>
<dbReference type="PANTHER" id="PTHR44743:SF10">
    <property type="entry name" value="J DOMAIN-CONTAINING PROTEIN"/>
    <property type="match status" value="1"/>
</dbReference>
<dbReference type="GO" id="GO:0005783">
    <property type="term" value="C:endoplasmic reticulum"/>
    <property type="evidence" value="ECO:0007669"/>
    <property type="project" value="UniProtKB-ARBA"/>
</dbReference>
<dbReference type="PROSITE" id="PS00636">
    <property type="entry name" value="DNAJ_1"/>
    <property type="match status" value="1"/>
</dbReference>
<sequence length="228" mass="26032">MGTEQRNGRPRSYYAVLGVAADASRAEIRAAYRRLAMRWHPDRNGREPFMVDEAKRRFQLIQEAYQVLSDQKRRALYDAGLYDPVQDEEEEVEGFHDFMQEMLSLMATVRREVNFEYFKPVPVIETQCSIEDLQRMLDEMAQSFAPTQPPTYCFGGKGASTNPKRPATYCFGGRGASTIPKRPATYCFDGRGASTNPKRHCDRNDATTRWWSSSHVSGVDMFGHASFC</sequence>
<evidence type="ECO:0000259" key="1">
    <source>
        <dbReference type="PROSITE" id="PS50076"/>
    </source>
</evidence>
<dbReference type="PRINTS" id="PR00625">
    <property type="entry name" value="JDOMAIN"/>
</dbReference>